<proteinExistence type="inferred from homology"/>
<organism evidence="7 8">
    <name type="scientific">Neorickettsia findlayensis</name>
    <dbReference type="NCBI Taxonomy" id="2686014"/>
    <lineage>
        <taxon>Bacteria</taxon>
        <taxon>Pseudomonadati</taxon>
        <taxon>Pseudomonadota</taxon>
        <taxon>Alphaproteobacteria</taxon>
        <taxon>Rickettsiales</taxon>
        <taxon>Anaplasmataceae</taxon>
        <taxon>Neorickettsia</taxon>
    </lineage>
</organism>
<gene>
    <name evidence="5 7" type="primary">rpmI</name>
    <name evidence="7" type="ORF">GP480_00815</name>
</gene>
<dbReference type="GO" id="GO:0006412">
    <property type="term" value="P:translation"/>
    <property type="evidence" value="ECO:0007669"/>
    <property type="project" value="UniProtKB-UniRule"/>
</dbReference>
<accession>A0A6P1G967</accession>
<evidence type="ECO:0000256" key="2">
    <source>
        <dbReference type="ARBA" id="ARBA00022980"/>
    </source>
</evidence>
<protein>
    <recommendedName>
        <fullName evidence="4 5">Large ribosomal subunit protein bL35</fullName>
    </recommendedName>
</protein>
<reference evidence="7 8" key="1">
    <citation type="journal article" date="2020" name="MBio">
        <title>Erratum for Teymournejad et al., 'Isolation and Molecular Analysis of a Novel Neorickettsia Species That Causes Potomac Horse Fever'.</title>
        <authorList>
            <person name="Teymournejad O."/>
            <person name="Lin M."/>
            <person name="Bekebrede H."/>
            <person name="Kamr A."/>
            <person name="Toribio R.E."/>
            <person name="Arroyo L.G."/>
            <person name="Baird J.D."/>
            <person name="Rikihisa Y."/>
        </authorList>
    </citation>
    <scope>NUCLEOTIDE SEQUENCE [LARGE SCALE GENOMIC DNA]</scope>
    <source>
        <strain evidence="7 8">Fin17</strain>
    </source>
</reference>
<dbReference type="GO" id="GO:0022625">
    <property type="term" value="C:cytosolic large ribosomal subunit"/>
    <property type="evidence" value="ECO:0007669"/>
    <property type="project" value="TreeGrafter"/>
</dbReference>
<reference evidence="7 8" key="2">
    <citation type="journal article" date="2020" name="MBio">
        <title>Isolation and Molecular Analysis of a Novel Neorickettsia Species That Causes Potomac Horse Fever.</title>
        <authorList>
            <person name="Teymournejad O."/>
            <person name="Lin M."/>
            <person name="Bekebrede H."/>
            <person name="Kamr A."/>
            <person name="Toribio R.E."/>
            <person name="Arroyo L.G."/>
            <person name="Baird J.D."/>
            <person name="Rikihisa Y."/>
        </authorList>
    </citation>
    <scope>NUCLEOTIDE SEQUENCE [LARGE SCALE GENOMIC DNA]</scope>
    <source>
        <strain evidence="7 8">Fin17</strain>
    </source>
</reference>
<dbReference type="PANTHER" id="PTHR33343">
    <property type="entry name" value="54S RIBOSOMAL PROTEIN BL35M"/>
    <property type="match status" value="1"/>
</dbReference>
<evidence type="ECO:0000313" key="8">
    <source>
        <dbReference type="Proteomes" id="UP000464912"/>
    </source>
</evidence>
<dbReference type="InterPro" id="IPR018265">
    <property type="entry name" value="Ribosomal_bL35_CS"/>
</dbReference>
<dbReference type="PRINTS" id="PR00064">
    <property type="entry name" value="RIBOSOMALL35"/>
</dbReference>
<dbReference type="AlphaFoldDB" id="A0A6P1G967"/>
<dbReference type="Proteomes" id="UP000464912">
    <property type="component" value="Chromosome"/>
</dbReference>
<name>A0A6P1G967_9RICK</name>
<comment type="similarity">
    <text evidence="1 5 6">Belongs to the bacterial ribosomal protein bL35 family.</text>
</comment>
<evidence type="ECO:0000256" key="4">
    <source>
        <dbReference type="ARBA" id="ARBA00071664"/>
    </source>
</evidence>
<keyword evidence="3 5" id="KW-0687">Ribonucleoprotein</keyword>
<dbReference type="PROSITE" id="PS00936">
    <property type="entry name" value="RIBOSOMAL_L35"/>
    <property type="match status" value="1"/>
</dbReference>
<dbReference type="InterPro" id="IPR001706">
    <property type="entry name" value="Ribosomal_bL35"/>
</dbReference>
<dbReference type="RefSeq" id="WP_160094996.1">
    <property type="nucleotide sequence ID" value="NZ_CP047224.1"/>
</dbReference>
<dbReference type="Gene3D" id="4.10.410.60">
    <property type="match status" value="1"/>
</dbReference>
<evidence type="ECO:0000256" key="3">
    <source>
        <dbReference type="ARBA" id="ARBA00023274"/>
    </source>
</evidence>
<dbReference type="InterPro" id="IPR021137">
    <property type="entry name" value="Ribosomal_bL35-like"/>
</dbReference>
<dbReference type="InterPro" id="IPR037229">
    <property type="entry name" value="Ribosomal_bL35_sf"/>
</dbReference>
<sequence length="66" mass="7709">MPKLKTNSSAKKRFKVTSTGKVMVTQSGKRHNMRKRNKRMLLVQKGYTLISKSKMRLMKSVMPYSF</sequence>
<dbReference type="EMBL" id="CP047224">
    <property type="protein sequence ID" value="QHD65007.1"/>
    <property type="molecule type" value="Genomic_DNA"/>
</dbReference>
<evidence type="ECO:0000313" key="7">
    <source>
        <dbReference type="EMBL" id="QHD65007.1"/>
    </source>
</evidence>
<evidence type="ECO:0000256" key="1">
    <source>
        <dbReference type="ARBA" id="ARBA00006598"/>
    </source>
</evidence>
<dbReference type="KEGG" id="nef:GP480_00815"/>
<dbReference type="HAMAP" id="MF_00514">
    <property type="entry name" value="Ribosomal_bL35"/>
    <property type="match status" value="1"/>
</dbReference>
<evidence type="ECO:0000256" key="6">
    <source>
        <dbReference type="RuleBase" id="RU000568"/>
    </source>
</evidence>
<evidence type="ECO:0000256" key="5">
    <source>
        <dbReference type="HAMAP-Rule" id="MF_00514"/>
    </source>
</evidence>
<dbReference type="GO" id="GO:0003735">
    <property type="term" value="F:structural constituent of ribosome"/>
    <property type="evidence" value="ECO:0007669"/>
    <property type="project" value="InterPro"/>
</dbReference>
<dbReference type="FunFam" id="4.10.410.60:FF:000001">
    <property type="entry name" value="50S ribosomal protein L35"/>
    <property type="match status" value="1"/>
</dbReference>
<keyword evidence="8" id="KW-1185">Reference proteome</keyword>
<dbReference type="Pfam" id="PF01632">
    <property type="entry name" value="Ribosomal_L35p"/>
    <property type="match status" value="1"/>
</dbReference>
<keyword evidence="2 5" id="KW-0689">Ribosomal protein</keyword>
<dbReference type="PANTHER" id="PTHR33343:SF1">
    <property type="entry name" value="LARGE RIBOSOMAL SUBUNIT PROTEIN BL35M"/>
    <property type="match status" value="1"/>
</dbReference>
<dbReference type="SUPFAM" id="SSF143034">
    <property type="entry name" value="L35p-like"/>
    <property type="match status" value="1"/>
</dbReference>